<dbReference type="EMBL" id="UINC01034805">
    <property type="protein sequence ID" value="SVB26220.1"/>
    <property type="molecule type" value="Genomic_DNA"/>
</dbReference>
<feature type="transmembrane region" description="Helical" evidence="1">
    <location>
        <begin position="271"/>
        <end position="289"/>
    </location>
</feature>
<evidence type="ECO:0000259" key="2">
    <source>
        <dbReference type="Pfam" id="PF00892"/>
    </source>
</evidence>
<feature type="transmembrane region" description="Helical" evidence="1">
    <location>
        <begin position="70"/>
        <end position="93"/>
    </location>
</feature>
<reference evidence="3" key="1">
    <citation type="submission" date="2018-05" db="EMBL/GenBank/DDBJ databases">
        <authorList>
            <person name="Lanie J.A."/>
            <person name="Ng W.-L."/>
            <person name="Kazmierczak K.M."/>
            <person name="Andrzejewski T.M."/>
            <person name="Davidsen T.M."/>
            <person name="Wayne K.J."/>
            <person name="Tettelin H."/>
            <person name="Glass J.I."/>
            <person name="Rusch D."/>
            <person name="Podicherti R."/>
            <person name="Tsui H.-C.T."/>
            <person name="Winkler M.E."/>
        </authorList>
    </citation>
    <scope>NUCLEOTIDE SEQUENCE</scope>
</reference>
<protein>
    <recommendedName>
        <fullName evidence="2">EamA domain-containing protein</fullName>
    </recommendedName>
</protein>
<keyword evidence="1" id="KW-0472">Membrane</keyword>
<dbReference type="AlphaFoldDB" id="A0A382CJH0"/>
<gene>
    <name evidence="3" type="ORF">METZ01_LOCUS179074</name>
</gene>
<feature type="transmembrane region" description="Helical" evidence="1">
    <location>
        <begin position="37"/>
        <end position="58"/>
    </location>
</feature>
<evidence type="ECO:0000313" key="3">
    <source>
        <dbReference type="EMBL" id="SVB26220.1"/>
    </source>
</evidence>
<organism evidence="3">
    <name type="scientific">marine metagenome</name>
    <dbReference type="NCBI Taxonomy" id="408172"/>
    <lineage>
        <taxon>unclassified sequences</taxon>
        <taxon>metagenomes</taxon>
        <taxon>ecological metagenomes</taxon>
    </lineage>
</organism>
<sequence length="300" mass="32801">MSSKSYFNAFILVFLAGLFWSFGVVTVRYMIDANSYVFQYLFYRGLSIATILLIYLFIKEGLDFYKNFFRIGISSILGGIFLATAFTGFIFSITMTTAAVTLFMLAVMPFIAAIVGYFVLGETLRRTTLVAMVAAFLGVCVMIFNDSISGSALGAIIGFISATGFALYSVTIRWKPETPKFTTVVLAGLFCALFSFCVLGFSLDPFSKMPVINSYLSLLHGLIVASGLILYTLGAKHLPTAELTLLSLMEVVGGVLWVWIPIFGINEVPSFTVLIGGVVITFAVLFHGYSAKRKIDPVTQ</sequence>
<proteinExistence type="predicted"/>
<keyword evidence="1" id="KW-0812">Transmembrane</keyword>
<dbReference type="InterPro" id="IPR000620">
    <property type="entry name" value="EamA_dom"/>
</dbReference>
<feature type="transmembrane region" description="Helical" evidence="1">
    <location>
        <begin position="150"/>
        <end position="169"/>
    </location>
</feature>
<feature type="domain" description="EamA" evidence="2">
    <location>
        <begin position="10"/>
        <end position="143"/>
    </location>
</feature>
<accession>A0A382CJH0</accession>
<feature type="transmembrane region" description="Helical" evidence="1">
    <location>
        <begin position="215"/>
        <end position="233"/>
    </location>
</feature>
<dbReference type="SUPFAM" id="SSF103481">
    <property type="entry name" value="Multidrug resistance efflux transporter EmrE"/>
    <property type="match status" value="1"/>
</dbReference>
<dbReference type="InterPro" id="IPR037185">
    <property type="entry name" value="EmrE-like"/>
</dbReference>
<feature type="transmembrane region" description="Helical" evidence="1">
    <location>
        <begin position="127"/>
        <end position="144"/>
    </location>
</feature>
<dbReference type="GO" id="GO:0016020">
    <property type="term" value="C:membrane"/>
    <property type="evidence" value="ECO:0007669"/>
    <property type="project" value="InterPro"/>
</dbReference>
<feature type="transmembrane region" description="Helical" evidence="1">
    <location>
        <begin position="7"/>
        <end position="31"/>
    </location>
</feature>
<feature type="transmembrane region" description="Helical" evidence="1">
    <location>
        <begin position="99"/>
        <end position="120"/>
    </location>
</feature>
<name>A0A382CJH0_9ZZZZ</name>
<evidence type="ECO:0000256" key="1">
    <source>
        <dbReference type="SAM" id="Phobius"/>
    </source>
</evidence>
<feature type="transmembrane region" description="Helical" evidence="1">
    <location>
        <begin position="245"/>
        <end position="265"/>
    </location>
</feature>
<dbReference type="PANTHER" id="PTHR22911">
    <property type="entry name" value="ACYL-MALONYL CONDENSING ENZYME-RELATED"/>
    <property type="match status" value="1"/>
</dbReference>
<keyword evidence="1" id="KW-1133">Transmembrane helix</keyword>
<dbReference type="Pfam" id="PF00892">
    <property type="entry name" value="EamA"/>
    <property type="match status" value="1"/>
</dbReference>
<dbReference type="PANTHER" id="PTHR22911:SF79">
    <property type="entry name" value="MOBA-LIKE NTP TRANSFERASE DOMAIN-CONTAINING PROTEIN"/>
    <property type="match status" value="1"/>
</dbReference>
<feature type="transmembrane region" description="Helical" evidence="1">
    <location>
        <begin position="181"/>
        <end position="203"/>
    </location>
</feature>